<keyword evidence="5" id="KW-1185">Reference proteome</keyword>
<dbReference type="Proteomes" id="UP001201163">
    <property type="component" value="Unassembled WGS sequence"/>
</dbReference>
<keyword evidence="4" id="KW-0378">Hydrolase</keyword>
<evidence type="ECO:0000259" key="3">
    <source>
        <dbReference type="Pfam" id="PF17678"/>
    </source>
</evidence>
<dbReference type="InterPro" id="IPR005887">
    <property type="entry name" value="GH92_a_mannosidase_put"/>
</dbReference>
<dbReference type="Gene3D" id="2.70.98.10">
    <property type="match status" value="1"/>
</dbReference>
<dbReference type="GO" id="GO:0030246">
    <property type="term" value="F:carbohydrate binding"/>
    <property type="evidence" value="ECO:0007669"/>
    <property type="project" value="InterPro"/>
</dbReference>
<dbReference type="NCBIfam" id="TIGR01180">
    <property type="entry name" value="aman2_put"/>
    <property type="match status" value="1"/>
</dbReference>
<dbReference type="InterPro" id="IPR014718">
    <property type="entry name" value="GH-type_carb-bd"/>
</dbReference>
<dbReference type="InterPro" id="IPR050883">
    <property type="entry name" value="PNGase"/>
</dbReference>
<dbReference type="InterPro" id="IPR008928">
    <property type="entry name" value="6-hairpin_glycosidase_sf"/>
</dbReference>
<feature type="signal peptide" evidence="1">
    <location>
        <begin position="1"/>
        <end position="16"/>
    </location>
</feature>
<reference evidence="4" key="1">
    <citation type="submission" date="2022-01" db="EMBL/GenBank/DDBJ databases">
        <title>Comparative genomics reveals a dynamic genome evolution in the ectomycorrhizal milk-cap (Lactarius) mushrooms.</title>
        <authorList>
            <consortium name="DOE Joint Genome Institute"/>
            <person name="Lebreton A."/>
            <person name="Tang N."/>
            <person name="Kuo A."/>
            <person name="LaButti K."/>
            <person name="Drula E."/>
            <person name="Barry K."/>
            <person name="Clum A."/>
            <person name="Lipzen A."/>
            <person name="Mousain D."/>
            <person name="Ng V."/>
            <person name="Wang R."/>
            <person name="Wang X."/>
            <person name="Dai Y."/>
            <person name="Henrissat B."/>
            <person name="Grigoriev I.V."/>
            <person name="Guerin-Laguette A."/>
            <person name="Yu F."/>
            <person name="Martin F.M."/>
        </authorList>
    </citation>
    <scope>NUCLEOTIDE SEQUENCE</scope>
    <source>
        <strain evidence="4">QP</strain>
    </source>
</reference>
<dbReference type="GO" id="GO:0005634">
    <property type="term" value="C:nucleus"/>
    <property type="evidence" value="ECO:0007669"/>
    <property type="project" value="TreeGrafter"/>
</dbReference>
<dbReference type="PANTHER" id="PTHR12143:SF43">
    <property type="entry name" value="PUTATIVE-RELATED"/>
    <property type="match status" value="1"/>
</dbReference>
<organism evidence="4 5">
    <name type="scientific">Lactarius akahatsu</name>
    <dbReference type="NCBI Taxonomy" id="416441"/>
    <lineage>
        <taxon>Eukaryota</taxon>
        <taxon>Fungi</taxon>
        <taxon>Dikarya</taxon>
        <taxon>Basidiomycota</taxon>
        <taxon>Agaricomycotina</taxon>
        <taxon>Agaricomycetes</taxon>
        <taxon>Russulales</taxon>
        <taxon>Russulaceae</taxon>
        <taxon>Lactarius</taxon>
    </lineage>
</organism>
<evidence type="ECO:0000313" key="4">
    <source>
        <dbReference type="EMBL" id="KAH8978948.1"/>
    </source>
</evidence>
<dbReference type="Pfam" id="PF17678">
    <property type="entry name" value="Glyco_hydro_92N"/>
    <property type="match status" value="1"/>
</dbReference>
<feature type="domain" description="Glycosyl hydrolase family 92 N-terminal" evidence="3">
    <location>
        <begin position="22"/>
        <end position="282"/>
    </location>
</feature>
<feature type="chain" id="PRO_5042043038" evidence="1">
    <location>
        <begin position="17"/>
        <end position="790"/>
    </location>
</feature>
<dbReference type="AlphaFoldDB" id="A0AAD4L417"/>
<dbReference type="GO" id="GO:0006516">
    <property type="term" value="P:glycoprotein catabolic process"/>
    <property type="evidence" value="ECO:0007669"/>
    <property type="project" value="TreeGrafter"/>
</dbReference>
<dbReference type="InterPro" id="IPR041371">
    <property type="entry name" value="GH92_N"/>
</dbReference>
<keyword evidence="1" id="KW-0732">Signal</keyword>
<dbReference type="Gene3D" id="1.20.1050.60">
    <property type="entry name" value="alpha-1,2-mannosidase"/>
    <property type="match status" value="1"/>
</dbReference>
<evidence type="ECO:0000259" key="2">
    <source>
        <dbReference type="Pfam" id="PF07971"/>
    </source>
</evidence>
<dbReference type="GO" id="GO:0005829">
    <property type="term" value="C:cytosol"/>
    <property type="evidence" value="ECO:0007669"/>
    <property type="project" value="TreeGrafter"/>
</dbReference>
<dbReference type="Gene3D" id="1.20.1610.10">
    <property type="entry name" value="alpha-1,2-mannosidases domains"/>
    <property type="match status" value="1"/>
</dbReference>
<feature type="domain" description="Glycosyl hydrolase family 92" evidence="2">
    <location>
        <begin position="288"/>
        <end position="770"/>
    </location>
</feature>
<sequence length="790" mass="86550">MRSLVLFPLLFSFVLGQDPASFVNPLIGTAKDGHVFPGATLPHGMVKVGMDTDSPGNHAGYDANPSFLVTGFSQLHDDGTGGAAPLSNFKIFPSANCSSFETCPTSINDRKISRTLRTDGTPEDFASPGYFSTSLSSGVQVRLTATRRTSLQRYTFPPNAHGLLPRINVDITNDGQQSSQGPTITIDPSTGRVTGGSNFRASFGPGHYKAFTCVDFRIVTPKTSPQTVTPVEYGVWSSAGPVRGKVTAAGVLSGSSAPLGALLTFPAVERAPTDILVRSGVSLISTEQACANAEAEIPDFDLINVANAARAQWNDVLGRVEVEIAHGQEDLRVLFYSSLYRSHLSPADYTGENPLWSSTEPYYDSFYCNWDTYRTLYPLYSLHDPERFAQIVRGMINIQQHEGWLPECRGATQKQWVQGGSNGDPIVAEFFVKFQQQAASLNVSAESLYASLVADAENPPPIFELQGRQVDAWKQYHYLPVDSRETIAGSTNARVVSRALEYAFDDFTISQVAKLLGNQADAAKYAARAGYFVNNWNPNITMPDGPPSVVGMMQPRKLDGSFTYTDPRHCSANDPTHSTCFFNPGAVDGFYEGSPLLYSQYVPHDMATLIKLQGGRQNFIDRLDFIIDNGYFDVTDEPGQQIPFMYHYANNPGKSTQRSRQTITQFFNTTVYGLPGNDDGGAMGSYVFFIMVGLYPVPATQHFLLSSPFFPSVSFFNPLFQTKTTIRAKNLSPQAIFVKSVMIDGKHWRSNCFIEWDVFVRGAMIELELSEDPNLPCGVLPPSLSTGGFS</sequence>
<dbReference type="Gene3D" id="3.30.2080.10">
    <property type="entry name" value="GH92 mannosidase domain"/>
    <property type="match status" value="1"/>
</dbReference>
<evidence type="ECO:0000256" key="1">
    <source>
        <dbReference type="SAM" id="SignalP"/>
    </source>
</evidence>
<proteinExistence type="predicted"/>
<evidence type="ECO:0000313" key="5">
    <source>
        <dbReference type="Proteomes" id="UP001201163"/>
    </source>
</evidence>
<dbReference type="EMBL" id="JAKELL010000193">
    <property type="protein sequence ID" value="KAH8978948.1"/>
    <property type="molecule type" value="Genomic_DNA"/>
</dbReference>
<dbReference type="GO" id="GO:0000224">
    <property type="term" value="F:peptide-N4-(N-acetyl-beta-glucosaminyl)asparagine amidase activity"/>
    <property type="evidence" value="ECO:0007669"/>
    <property type="project" value="TreeGrafter"/>
</dbReference>
<dbReference type="GO" id="GO:0005975">
    <property type="term" value="P:carbohydrate metabolic process"/>
    <property type="evidence" value="ECO:0007669"/>
    <property type="project" value="InterPro"/>
</dbReference>
<protein>
    <submittedName>
        <fullName evidence="4">Glycoside hydrolase family 92 protein</fullName>
    </submittedName>
</protein>
<dbReference type="Pfam" id="PF07971">
    <property type="entry name" value="Glyco_hydro_92"/>
    <property type="match status" value="1"/>
</dbReference>
<gene>
    <name evidence="4" type="ORF">EDB92DRAFT_1806938</name>
</gene>
<name>A0AAD4L417_9AGAM</name>
<dbReference type="InterPro" id="IPR012939">
    <property type="entry name" value="Glyco_hydro_92"/>
</dbReference>
<dbReference type="PANTHER" id="PTHR12143">
    <property type="entry name" value="PEPTIDE N-GLYCANASE PNGASE -RELATED"/>
    <property type="match status" value="1"/>
</dbReference>
<comment type="caution">
    <text evidence="4">The sequence shown here is derived from an EMBL/GenBank/DDBJ whole genome shotgun (WGS) entry which is preliminary data.</text>
</comment>
<dbReference type="SUPFAM" id="SSF48208">
    <property type="entry name" value="Six-hairpin glycosidases"/>
    <property type="match status" value="1"/>
</dbReference>
<accession>A0AAD4L417</accession>